<dbReference type="EMBL" id="JACHIN010000011">
    <property type="protein sequence ID" value="MBB5081760.1"/>
    <property type="molecule type" value="Genomic_DNA"/>
</dbReference>
<dbReference type="Pfam" id="PF13977">
    <property type="entry name" value="TetR_C_6"/>
    <property type="match status" value="1"/>
</dbReference>
<dbReference type="SUPFAM" id="SSF46689">
    <property type="entry name" value="Homeodomain-like"/>
    <property type="match status" value="1"/>
</dbReference>
<evidence type="ECO:0000313" key="8">
    <source>
        <dbReference type="Proteomes" id="UP000568380"/>
    </source>
</evidence>
<dbReference type="InterPro" id="IPR036271">
    <property type="entry name" value="Tet_transcr_reg_TetR-rel_C_sf"/>
</dbReference>
<dbReference type="InterPro" id="IPR023772">
    <property type="entry name" value="DNA-bd_HTH_TetR-type_CS"/>
</dbReference>
<accession>A0A7W8EI96</accession>
<dbReference type="Pfam" id="PF00440">
    <property type="entry name" value="TetR_N"/>
    <property type="match status" value="1"/>
</dbReference>
<dbReference type="InterPro" id="IPR009057">
    <property type="entry name" value="Homeodomain-like_sf"/>
</dbReference>
<dbReference type="PROSITE" id="PS50977">
    <property type="entry name" value="HTH_TETR_2"/>
    <property type="match status" value="1"/>
</dbReference>
<dbReference type="AlphaFoldDB" id="A0A7W8EI96"/>
<keyword evidence="1" id="KW-0678">Repressor</keyword>
<evidence type="ECO:0000256" key="5">
    <source>
        <dbReference type="PROSITE-ProRule" id="PRU00335"/>
    </source>
</evidence>
<reference evidence="7 8" key="1">
    <citation type="submission" date="2020-08" db="EMBL/GenBank/DDBJ databases">
        <title>Genomic Encyclopedia of Type Strains, Phase IV (KMG-IV): sequencing the most valuable type-strain genomes for metagenomic binning, comparative biology and taxonomic classification.</title>
        <authorList>
            <person name="Goeker M."/>
        </authorList>
    </citation>
    <scope>NUCLEOTIDE SEQUENCE [LARGE SCALE GENOMIC DNA]</scope>
    <source>
        <strain evidence="7 8">DSM 45385</strain>
    </source>
</reference>
<dbReference type="InterPro" id="IPR039538">
    <property type="entry name" value="BetI_C"/>
</dbReference>
<dbReference type="Proteomes" id="UP000568380">
    <property type="component" value="Unassembled WGS sequence"/>
</dbReference>
<comment type="caution">
    <text evidence="7">The sequence shown here is derived from an EMBL/GenBank/DDBJ whole genome shotgun (WGS) entry which is preliminary data.</text>
</comment>
<dbReference type="PROSITE" id="PS01081">
    <property type="entry name" value="HTH_TETR_1"/>
    <property type="match status" value="1"/>
</dbReference>
<dbReference type="GO" id="GO:0003677">
    <property type="term" value="F:DNA binding"/>
    <property type="evidence" value="ECO:0007669"/>
    <property type="project" value="UniProtKB-UniRule"/>
</dbReference>
<dbReference type="PANTHER" id="PTHR47506">
    <property type="entry name" value="TRANSCRIPTIONAL REGULATORY PROTEIN"/>
    <property type="match status" value="1"/>
</dbReference>
<keyword evidence="2" id="KW-0805">Transcription regulation</keyword>
<keyword evidence="3 5" id="KW-0238">DNA-binding</keyword>
<feature type="DNA-binding region" description="H-T-H motif" evidence="5">
    <location>
        <begin position="32"/>
        <end position="51"/>
    </location>
</feature>
<proteinExistence type="predicted"/>
<evidence type="ECO:0000259" key="6">
    <source>
        <dbReference type="PROSITE" id="PS50977"/>
    </source>
</evidence>
<dbReference type="RefSeq" id="WP_184969369.1">
    <property type="nucleotide sequence ID" value="NZ_JACHIN010000011.1"/>
</dbReference>
<sequence length="212" mass="22750">MSPARTDHDARRHDVSEAVWRVLAEHGFAGLTLRAVAGAMGASTGLVTHYFGGKRELVAHALDILETRTQRRPRLKAPAPGLAALRTHVLNILPLTPEGMATNRVWVCSWDIALSDPVLFAAQTSRYERIRADLRAAIDDARRLGELVTGADADDLAATTLSFTHGLVVQALFAPETFPPARLTRLADDFLAATFGGSCPGSAPGHEPRSGQ</sequence>
<dbReference type="InterPro" id="IPR001647">
    <property type="entry name" value="HTH_TetR"/>
</dbReference>
<organism evidence="7 8">
    <name type="scientific">Nonomuraea endophytica</name>
    <dbReference type="NCBI Taxonomy" id="714136"/>
    <lineage>
        <taxon>Bacteria</taxon>
        <taxon>Bacillati</taxon>
        <taxon>Actinomycetota</taxon>
        <taxon>Actinomycetes</taxon>
        <taxon>Streptosporangiales</taxon>
        <taxon>Streptosporangiaceae</taxon>
        <taxon>Nonomuraea</taxon>
    </lineage>
</organism>
<name>A0A7W8EI96_9ACTN</name>
<evidence type="ECO:0000256" key="4">
    <source>
        <dbReference type="ARBA" id="ARBA00023163"/>
    </source>
</evidence>
<evidence type="ECO:0000256" key="3">
    <source>
        <dbReference type="ARBA" id="ARBA00023125"/>
    </source>
</evidence>
<protein>
    <submittedName>
        <fullName evidence="7">AcrR family transcriptional regulator</fullName>
    </submittedName>
</protein>
<keyword evidence="8" id="KW-1185">Reference proteome</keyword>
<evidence type="ECO:0000256" key="2">
    <source>
        <dbReference type="ARBA" id="ARBA00023015"/>
    </source>
</evidence>
<dbReference type="PANTHER" id="PTHR47506:SF6">
    <property type="entry name" value="HTH-TYPE TRANSCRIPTIONAL REPRESSOR NEMR"/>
    <property type="match status" value="1"/>
</dbReference>
<evidence type="ECO:0000256" key="1">
    <source>
        <dbReference type="ARBA" id="ARBA00022491"/>
    </source>
</evidence>
<evidence type="ECO:0000313" key="7">
    <source>
        <dbReference type="EMBL" id="MBB5081760.1"/>
    </source>
</evidence>
<gene>
    <name evidence="7" type="ORF">HNR40_007255</name>
</gene>
<dbReference type="Gene3D" id="1.10.357.10">
    <property type="entry name" value="Tetracycline Repressor, domain 2"/>
    <property type="match status" value="1"/>
</dbReference>
<dbReference type="SUPFAM" id="SSF48498">
    <property type="entry name" value="Tetracyclin repressor-like, C-terminal domain"/>
    <property type="match status" value="1"/>
</dbReference>
<feature type="domain" description="HTH tetR-type" evidence="6">
    <location>
        <begin position="9"/>
        <end position="69"/>
    </location>
</feature>
<keyword evidence="4" id="KW-0804">Transcription</keyword>